<organism evidence="1 2">
    <name type="scientific">Brassica cretica</name>
    <name type="common">Mustard</name>
    <dbReference type="NCBI Taxonomy" id="69181"/>
    <lineage>
        <taxon>Eukaryota</taxon>
        <taxon>Viridiplantae</taxon>
        <taxon>Streptophyta</taxon>
        <taxon>Embryophyta</taxon>
        <taxon>Tracheophyta</taxon>
        <taxon>Spermatophyta</taxon>
        <taxon>Magnoliopsida</taxon>
        <taxon>eudicotyledons</taxon>
        <taxon>Gunneridae</taxon>
        <taxon>Pentapetalae</taxon>
        <taxon>rosids</taxon>
        <taxon>malvids</taxon>
        <taxon>Brassicales</taxon>
        <taxon>Brassicaceae</taxon>
        <taxon>Brassiceae</taxon>
        <taxon>Brassica</taxon>
    </lineage>
</organism>
<reference evidence="1 2" key="1">
    <citation type="journal article" date="2020" name="BMC Genomics">
        <title>Intraspecific diversification of the crop wild relative Brassica cretica Lam. using demographic model selection.</title>
        <authorList>
            <person name="Kioukis A."/>
            <person name="Michalopoulou V.A."/>
            <person name="Briers L."/>
            <person name="Pirintsos S."/>
            <person name="Studholme D.J."/>
            <person name="Pavlidis P."/>
            <person name="Sarris P.F."/>
        </authorList>
    </citation>
    <scope>NUCLEOTIDE SEQUENCE [LARGE SCALE GENOMIC DNA]</scope>
    <source>
        <strain evidence="2">cv. PFS-1207/04</strain>
    </source>
</reference>
<comment type="caution">
    <text evidence="1">The sequence shown here is derived from an EMBL/GenBank/DDBJ whole genome shotgun (WGS) entry which is preliminary data.</text>
</comment>
<dbReference type="EMBL" id="QGKV02000297">
    <property type="protein sequence ID" value="KAF3612002.1"/>
    <property type="molecule type" value="Genomic_DNA"/>
</dbReference>
<evidence type="ECO:0000313" key="2">
    <source>
        <dbReference type="Proteomes" id="UP000266723"/>
    </source>
</evidence>
<protein>
    <submittedName>
        <fullName evidence="1">Uncharacterized protein</fullName>
    </submittedName>
</protein>
<proteinExistence type="predicted"/>
<gene>
    <name evidence="1" type="ORF">DY000_02049064</name>
</gene>
<evidence type="ECO:0000313" key="1">
    <source>
        <dbReference type="EMBL" id="KAF3612002.1"/>
    </source>
</evidence>
<name>A0ABQ7F8X4_BRACR</name>
<accession>A0ABQ7F8X4</accession>
<keyword evidence="2" id="KW-1185">Reference proteome</keyword>
<sequence>MRGQCVPLLAMGSQGVKILAVAPKAIANKMIIGSFFVLLKRITGSLGIHNEMPGNGMVSKVHVRPLGQVLIQRKRDHDRDLQAQTEPLGGGSFHGVSWRGFTYPGTERVYDGANDYLWQRKMHRRNQVEHVVTIGCNPEEKGYETTVINTCSKSIKALPQLVEACLEKLVMGSSFDTREAVREYLRSITGLDDESYQHSQLKRVRAERKGYSMHDKRVVDMFSMSRPGVSRIPIPRIVKANGVQANHSRFIWQRDETWVLRPRARGLCYGNLDEDARFRDRKSVLTHGRGDLGAGRPPPWAR</sequence>
<dbReference type="Proteomes" id="UP000266723">
    <property type="component" value="Unassembled WGS sequence"/>
</dbReference>